<dbReference type="PANTHER" id="PTHR42812">
    <property type="entry name" value="BETA-XYLOSIDASE"/>
    <property type="match status" value="1"/>
</dbReference>
<dbReference type="RefSeq" id="WP_308127295.1">
    <property type="nucleotide sequence ID" value="NZ_JAHKRM010000022.1"/>
</dbReference>
<protein>
    <submittedName>
        <fullName evidence="6">Glycoside hydrolase family 43 protein</fullName>
    </submittedName>
</protein>
<dbReference type="PANTHER" id="PTHR42812:SF12">
    <property type="entry name" value="BETA-XYLOSIDASE-RELATED"/>
    <property type="match status" value="1"/>
</dbReference>
<dbReference type="EMBL" id="JBHUCM010000029">
    <property type="protein sequence ID" value="MFD1541703.1"/>
    <property type="molecule type" value="Genomic_DNA"/>
</dbReference>
<dbReference type="InterPro" id="IPR006710">
    <property type="entry name" value="Glyco_hydro_43"/>
</dbReference>
<dbReference type="Pfam" id="PF17851">
    <property type="entry name" value="GH43_C2"/>
    <property type="match status" value="1"/>
</dbReference>
<evidence type="ECO:0000256" key="1">
    <source>
        <dbReference type="ARBA" id="ARBA00009865"/>
    </source>
</evidence>
<dbReference type="SUPFAM" id="SSF75005">
    <property type="entry name" value="Arabinanase/levansucrase/invertase"/>
    <property type="match status" value="1"/>
</dbReference>
<name>A0ABW4GFZ7_9ACTN</name>
<keyword evidence="7" id="KW-1185">Reference proteome</keyword>
<evidence type="ECO:0000313" key="7">
    <source>
        <dbReference type="Proteomes" id="UP001597097"/>
    </source>
</evidence>
<evidence type="ECO:0000256" key="2">
    <source>
        <dbReference type="ARBA" id="ARBA00022801"/>
    </source>
</evidence>
<dbReference type="Pfam" id="PF04616">
    <property type="entry name" value="Glyco_hydro_43"/>
    <property type="match status" value="1"/>
</dbReference>
<evidence type="ECO:0000256" key="4">
    <source>
        <dbReference type="RuleBase" id="RU361187"/>
    </source>
</evidence>
<sequence length="506" mass="55663">MIRNPVLPGFHPDPSILRVGDDYYLATSTFEWYPGVRVHHSRDLVHWRPIGGLLTERRLLDLSGVPDSGGVWAPDLTYHDGLFHLVYGVMDNYALGFKDIANYLVTAPSIDGPWSDPVRLPGRGFDAALFHDDDGGSWLLNMVFDSRPGHGFAGIELQPLAGGAPRTILANRQLTEGPHLYRIDGWYYLMVAEGGTGYEHGVTVLRSRELAGPYEEDPAGPMLTARHDPTLELQKAGHGCLVETQGGEWYLAHLAARPYTRRGPCVLGRETAIQRVEWTDGWPRVAGGVPAVEVPAPDLPPHPHPDSRLHEPFAADWSTLRRPASPDWLRVEGDRLTIEGGQSPYGLRTPSLVARRVTSVTSTLETVVRFEPGSVHQAAGITAYYNSRNWHYLALTTDGLVLTSSDRGKRTVCGTAEAVSGMGLRAEFDGPVLRFSYDVGHGWQVIPAELDATILSDEHADEFVDGQIRAFGFTGAFVGLWVQDLAGEGCRAEFDQTIYRTLDSVK</sequence>
<reference evidence="7" key="1">
    <citation type="journal article" date="2019" name="Int. J. Syst. Evol. Microbiol.">
        <title>The Global Catalogue of Microorganisms (GCM) 10K type strain sequencing project: providing services to taxonomists for standard genome sequencing and annotation.</title>
        <authorList>
            <consortium name="The Broad Institute Genomics Platform"/>
            <consortium name="The Broad Institute Genome Sequencing Center for Infectious Disease"/>
            <person name="Wu L."/>
            <person name="Ma J."/>
        </authorList>
    </citation>
    <scope>NUCLEOTIDE SEQUENCE [LARGE SCALE GENOMIC DNA]</scope>
    <source>
        <strain evidence="7">CGMCC 1.15399</strain>
    </source>
</reference>
<dbReference type="SUPFAM" id="SSF49899">
    <property type="entry name" value="Concanavalin A-like lectins/glucanases"/>
    <property type="match status" value="1"/>
</dbReference>
<evidence type="ECO:0000256" key="3">
    <source>
        <dbReference type="ARBA" id="ARBA00023295"/>
    </source>
</evidence>
<dbReference type="InterPro" id="IPR041542">
    <property type="entry name" value="GH43_C2"/>
</dbReference>
<proteinExistence type="inferred from homology"/>
<accession>A0ABW4GFZ7</accession>
<dbReference type="InterPro" id="IPR051795">
    <property type="entry name" value="Glycosyl_Hydrlase_43"/>
</dbReference>
<keyword evidence="3 4" id="KW-0326">Glycosidase</keyword>
<comment type="similarity">
    <text evidence="1 4">Belongs to the glycosyl hydrolase 43 family.</text>
</comment>
<organism evidence="6 7">
    <name type="scientific">Nonomuraea guangzhouensis</name>
    <dbReference type="NCBI Taxonomy" id="1291555"/>
    <lineage>
        <taxon>Bacteria</taxon>
        <taxon>Bacillati</taxon>
        <taxon>Actinomycetota</taxon>
        <taxon>Actinomycetes</taxon>
        <taxon>Streptosporangiales</taxon>
        <taxon>Streptosporangiaceae</taxon>
        <taxon>Nonomuraea</taxon>
    </lineage>
</organism>
<keyword evidence="2 4" id="KW-0378">Hydrolase</keyword>
<dbReference type="CDD" id="cd09000">
    <property type="entry name" value="GH43_SXA-like"/>
    <property type="match status" value="1"/>
</dbReference>
<dbReference type="GO" id="GO:0016787">
    <property type="term" value="F:hydrolase activity"/>
    <property type="evidence" value="ECO:0007669"/>
    <property type="project" value="UniProtKB-KW"/>
</dbReference>
<dbReference type="InterPro" id="IPR013320">
    <property type="entry name" value="ConA-like_dom_sf"/>
</dbReference>
<dbReference type="Gene3D" id="2.115.10.20">
    <property type="entry name" value="Glycosyl hydrolase domain, family 43"/>
    <property type="match status" value="1"/>
</dbReference>
<evidence type="ECO:0000259" key="5">
    <source>
        <dbReference type="Pfam" id="PF17851"/>
    </source>
</evidence>
<dbReference type="Gene3D" id="2.60.120.200">
    <property type="match status" value="1"/>
</dbReference>
<evidence type="ECO:0000313" key="6">
    <source>
        <dbReference type="EMBL" id="MFD1541703.1"/>
    </source>
</evidence>
<dbReference type="InterPro" id="IPR023296">
    <property type="entry name" value="Glyco_hydro_beta-prop_sf"/>
</dbReference>
<comment type="caution">
    <text evidence="6">The sequence shown here is derived from an EMBL/GenBank/DDBJ whole genome shotgun (WGS) entry which is preliminary data.</text>
</comment>
<dbReference type="Proteomes" id="UP001597097">
    <property type="component" value="Unassembled WGS sequence"/>
</dbReference>
<gene>
    <name evidence="6" type="ORF">ACFSJ0_31950</name>
</gene>
<feature type="domain" description="Beta-xylosidase C-terminal Concanavalin A-like" evidence="5">
    <location>
        <begin position="314"/>
        <end position="499"/>
    </location>
</feature>